<dbReference type="EMBL" id="JABMCI010000037">
    <property type="protein sequence ID" value="NUU15886.1"/>
    <property type="molecule type" value="Genomic_DNA"/>
</dbReference>
<dbReference type="GO" id="GO:0035556">
    <property type="term" value="P:intracellular signal transduction"/>
    <property type="evidence" value="ECO:0007669"/>
    <property type="project" value="InterPro"/>
</dbReference>
<keyword evidence="4" id="KW-1185">Reference proteome</keyword>
<dbReference type="InterPro" id="IPR050697">
    <property type="entry name" value="Adenylyl/Guanylyl_Cyclase_3/4"/>
</dbReference>
<dbReference type="InterPro" id="IPR001054">
    <property type="entry name" value="A/G_cyclase"/>
</dbReference>
<dbReference type="GO" id="GO:0004016">
    <property type="term" value="F:adenylate cyclase activity"/>
    <property type="evidence" value="ECO:0007669"/>
    <property type="project" value="UniProtKB-ARBA"/>
</dbReference>
<feature type="domain" description="Guanylate cyclase" evidence="2">
    <location>
        <begin position="189"/>
        <end position="314"/>
    </location>
</feature>
<evidence type="ECO:0000256" key="1">
    <source>
        <dbReference type="ARBA" id="ARBA00005381"/>
    </source>
</evidence>
<dbReference type="Pfam" id="PF16701">
    <property type="entry name" value="Ad_Cy_reg"/>
    <property type="match status" value="1"/>
</dbReference>
<dbReference type="PANTHER" id="PTHR43081">
    <property type="entry name" value="ADENYLATE CYCLASE, TERMINAL-DIFFERENTIATION SPECIFIC-RELATED"/>
    <property type="match status" value="1"/>
</dbReference>
<proteinExistence type="inferred from homology"/>
<dbReference type="Proteomes" id="UP000565724">
    <property type="component" value="Unassembled WGS sequence"/>
</dbReference>
<evidence type="ECO:0000259" key="2">
    <source>
        <dbReference type="PROSITE" id="PS50125"/>
    </source>
</evidence>
<comment type="similarity">
    <text evidence="1">Belongs to the adenylyl cyclase class-3 family.</text>
</comment>
<reference evidence="3 4" key="1">
    <citation type="submission" date="2020-05" db="EMBL/GenBank/DDBJ databases">
        <title>Genome Sequencing of Type Strains.</title>
        <authorList>
            <person name="Lemaire J.F."/>
            <person name="Inderbitzin P."/>
            <person name="Gregorio O.A."/>
            <person name="Collins S.B."/>
            <person name="Wespe N."/>
            <person name="Knight-Connoni V."/>
        </authorList>
    </citation>
    <scope>NUCLEOTIDE SEQUENCE [LARGE SCALE GENOMIC DNA]</scope>
    <source>
        <strain evidence="3 4">ATCC 25174</strain>
    </source>
</reference>
<name>A0A7Y5ZXF2_9CELL</name>
<gene>
    <name evidence="3" type="ORF">HP550_01300</name>
</gene>
<protein>
    <submittedName>
        <fullName evidence="3">Adenylate/guanylate cyclase domain-containing protein</fullName>
    </submittedName>
</protein>
<organism evidence="3 4">
    <name type="scientific">Cellulomonas humilata</name>
    <dbReference type="NCBI Taxonomy" id="144055"/>
    <lineage>
        <taxon>Bacteria</taxon>
        <taxon>Bacillati</taxon>
        <taxon>Actinomycetota</taxon>
        <taxon>Actinomycetes</taxon>
        <taxon>Micrococcales</taxon>
        <taxon>Cellulomonadaceae</taxon>
        <taxon>Cellulomonas</taxon>
    </lineage>
</organism>
<dbReference type="AlphaFoldDB" id="A0A7Y5ZXF2"/>
<dbReference type="SMART" id="SM00044">
    <property type="entry name" value="CYCc"/>
    <property type="match status" value="1"/>
</dbReference>
<dbReference type="PANTHER" id="PTHR43081:SF19">
    <property type="entry name" value="PH-SENSITIVE ADENYLATE CYCLASE RV1264"/>
    <property type="match status" value="1"/>
</dbReference>
<dbReference type="PROSITE" id="PS50125">
    <property type="entry name" value="GUANYLATE_CYCLASE_2"/>
    <property type="match status" value="1"/>
</dbReference>
<dbReference type="Pfam" id="PF00211">
    <property type="entry name" value="Guanylate_cyc"/>
    <property type="match status" value="1"/>
</dbReference>
<dbReference type="Gene3D" id="3.30.70.1230">
    <property type="entry name" value="Nucleotide cyclase"/>
    <property type="match status" value="1"/>
</dbReference>
<comment type="caution">
    <text evidence="3">The sequence shown here is derived from an EMBL/GenBank/DDBJ whole genome shotgun (WGS) entry which is preliminary data.</text>
</comment>
<accession>A0A7Y5ZXF2</accession>
<sequence>MNYPRPVPDEQSQDLDFLESTVGELDAELLGGPRTLSARDLAERAGIEIDVVRAFWTTMGLPHADPDDPIYTERDAEAIDRAAALVREHGLDLRTVITVTRALGHTSDRLALWQVEALVEDMATRYELDDTSARLLVLDRLASLAPVLEAQLVHSYRRQLAAIAGRYAGEFGQLRGPDPDRSALPLARAVGFADMVSFTRRTAGLGSTDLSQFVQRFEAAARDVVSANGGRVVKTIGDAILFVADSAATGAVIALGLADALGKELDVDRETTTGGLFEGARGVTPVRVGLVWGRVLSRFGDVFGPDVNLAARLTDIADPSTVLVDASTAEVLSADPRFVLEPRPARRLAGIGSVAPVRLRAAGA</sequence>
<dbReference type="SUPFAM" id="SSF55073">
    <property type="entry name" value="Nucleotide cyclase"/>
    <property type="match status" value="1"/>
</dbReference>
<dbReference type="InterPro" id="IPR032026">
    <property type="entry name" value="Ad_Cy_reg"/>
</dbReference>
<dbReference type="InterPro" id="IPR029787">
    <property type="entry name" value="Nucleotide_cyclase"/>
</dbReference>
<evidence type="ECO:0000313" key="4">
    <source>
        <dbReference type="Proteomes" id="UP000565724"/>
    </source>
</evidence>
<evidence type="ECO:0000313" key="3">
    <source>
        <dbReference type="EMBL" id="NUU15886.1"/>
    </source>
</evidence>
<dbReference type="CDD" id="cd07302">
    <property type="entry name" value="CHD"/>
    <property type="match status" value="1"/>
</dbReference>
<dbReference type="GO" id="GO:0006171">
    <property type="term" value="P:cAMP biosynthetic process"/>
    <property type="evidence" value="ECO:0007669"/>
    <property type="project" value="TreeGrafter"/>
</dbReference>